<feature type="chain" id="PRO_5046662105" evidence="2">
    <location>
        <begin position="24"/>
        <end position="518"/>
    </location>
</feature>
<dbReference type="InterPro" id="IPR013595">
    <property type="entry name" value="Pept_S33_TAP-like_C"/>
</dbReference>
<name>A0ABS9IR82_9ACTN</name>
<reference evidence="5 6" key="1">
    <citation type="submission" date="2022-01" db="EMBL/GenBank/DDBJ databases">
        <authorList>
            <person name="Huang Y."/>
        </authorList>
    </citation>
    <scope>NUCLEOTIDE SEQUENCE [LARGE SCALE GENOMIC DNA]</scope>
    <source>
        <strain evidence="5 6">HY366</strain>
    </source>
</reference>
<dbReference type="GO" id="GO:0016787">
    <property type="term" value="F:hydrolase activity"/>
    <property type="evidence" value="ECO:0007669"/>
    <property type="project" value="UniProtKB-KW"/>
</dbReference>
<evidence type="ECO:0000259" key="4">
    <source>
        <dbReference type="Pfam" id="PF08386"/>
    </source>
</evidence>
<keyword evidence="2" id="KW-0732">Signal</keyword>
<dbReference type="InterPro" id="IPR000073">
    <property type="entry name" value="AB_hydrolase_1"/>
</dbReference>
<dbReference type="InterPro" id="IPR029058">
    <property type="entry name" value="AB_hydrolase_fold"/>
</dbReference>
<dbReference type="PROSITE" id="PS51257">
    <property type="entry name" value="PROKAR_LIPOPROTEIN"/>
    <property type="match status" value="1"/>
</dbReference>
<evidence type="ECO:0000256" key="2">
    <source>
        <dbReference type="SAM" id="SignalP"/>
    </source>
</evidence>
<gene>
    <name evidence="5" type="ORF">L5G33_06230</name>
</gene>
<feature type="signal peptide" evidence="2">
    <location>
        <begin position="1"/>
        <end position="23"/>
    </location>
</feature>
<keyword evidence="6" id="KW-1185">Reference proteome</keyword>
<dbReference type="EMBL" id="JAKKOR010000005">
    <property type="protein sequence ID" value="MCF8588064.1"/>
    <property type="molecule type" value="Genomic_DNA"/>
</dbReference>
<dbReference type="Pfam" id="PF00561">
    <property type="entry name" value="Abhydrolase_1"/>
    <property type="match status" value="1"/>
</dbReference>
<keyword evidence="5" id="KW-0378">Hydrolase</keyword>
<evidence type="ECO:0000256" key="1">
    <source>
        <dbReference type="SAM" id="MobiDB-lite"/>
    </source>
</evidence>
<accession>A0ABS9IR82</accession>
<feature type="domain" description="Peptidase S33 tripeptidyl aminopeptidase-like C-terminal" evidence="4">
    <location>
        <begin position="420"/>
        <end position="504"/>
    </location>
</feature>
<feature type="domain" description="AB hydrolase-1" evidence="3">
    <location>
        <begin position="168"/>
        <end position="304"/>
    </location>
</feature>
<dbReference type="Pfam" id="PF08386">
    <property type="entry name" value="Abhydrolase_4"/>
    <property type="match status" value="1"/>
</dbReference>
<organism evidence="5 6">
    <name type="scientific">Gordonia liuliyuniae</name>
    <dbReference type="NCBI Taxonomy" id="2911517"/>
    <lineage>
        <taxon>Bacteria</taxon>
        <taxon>Bacillati</taxon>
        <taxon>Actinomycetota</taxon>
        <taxon>Actinomycetes</taxon>
        <taxon>Mycobacteriales</taxon>
        <taxon>Gordoniaceae</taxon>
        <taxon>Gordonia</taxon>
    </lineage>
</organism>
<comment type="caution">
    <text evidence="5">The sequence shown here is derived from an EMBL/GenBank/DDBJ whole genome shotgun (WGS) entry which is preliminary data.</text>
</comment>
<proteinExistence type="predicted"/>
<evidence type="ECO:0000313" key="6">
    <source>
        <dbReference type="Proteomes" id="UP001200110"/>
    </source>
</evidence>
<evidence type="ECO:0000259" key="3">
    <source>
        <dbReference type="Pfam" id="PF00561"/>
    </source>
</evidence>
<feature type="region of interest" description="Disordered" evidence="1">
    <location>
        <begin position="30"/>
        <end position="51"/>
    </location>
</feature>
<dbReference type="Proteomes" id="UP001200110">
    <property type="component" value="Unassembled WGS sequence"/>
</dbReference>
<protein>
    <submittedName>
        <fullName evidence="5">Alpha/beta hydrolase</fullName>
    </submittedName>
</protein>
<dbReference type="RefSeq" id="WP_236997296.1">
    <property type="nucleotide sequence ID" value="NZ_JAKKOR010000005.1"/>
</dbReference>
<dbReference type="Gene3D" id="3.40.50.1820">
    <property type="entry name" value="alpha/beta hydrolase"/>
    <property type="match status" value="1"/>
</dbReference>
<dbReference type="SUPFAM" id="SSF53474">
    <property type="entry name" value="alpha/beta-Hydrolases"/>
    <property type="match status" value="1"/>
</dbReference>
<sequence>MPSTLRARLSAALLAATTVTVLAAGCAVGPDTGPDIVRGDNPGGDTTEAPKLPDLTVPEHDLNWRSCGDKTERAYNVGVPDGITVQCATYDVPLDSDSDETIRIGAMRASTASTPKQAPPLVLTSGTDLPSSRTLLALADGDGKAVLDRNPVVAVDFRGTGIGATVDCLTAAQRTVIASNAAGRGRDVKARATEVGTAARAGADLCTETLSPNQLAYSIDAAANDLEALRDRWGVDRLGLIGVGDGSSIALRYAAAHPDQVGRLVLDSPVGYNIPARESAAARARGVQKSLTAFAQRCANTGCALGSDAAGTLNRVITAGAADDLDGLSDKQVLAAVTTAIALDDMSPAGLKKLGAAIADAGRGDTAALRSYVSDAEALRGTDGRLVGRCNDLRGRPGLQELPGLVDDWSDDAAMTAVTTALDLADCDGWGSTDAPAAPESLAVNPLVLVGANDPFNGSAVVDQLTQTLSAAKASPTAVTWDGLGFSVLAHSDCAAGVLREYLGADPMKAPTARSCPA</sequence>
<evidence type="ECO:0000313" key="5">
    <source>
        <dbReference type="EMBL" id="MCF8588064.1"/>
    </source>
</evidence>